<keyword evidence="3" id="KW-1185">Reference proteome</keyword>
<evidence type="ECO:0000313" key="3">
    <source>
        <dbReference type="Proteomes" id="UP000789901"/>
    </source>
</evidence>
<proteinExistence type="predicted"/>
<dbReference type="EMBL" id="CAJVQB010046284">
    <property type="protein sequence ID" value="CAG8832891.1"/>
    <property type="molecule type" value="Genomic_DNA"/>
</dbReference>
<reference evidence="2 3" key="1">
    <citation type="submission" date="2021-06" db="EMBL/GenBank/DDBJ databases">
        <authorList>
            <person name="Kallberg Y."/>
            <person name="Tangrot J."/>
            <person name="Rosling A."/>
        </authorList>
    </citation>
    <scope>NUCLEOTIDE SEQUENCE [LARGE SCALE GENOMIC DNA]</scope>
    <source>
        <strain evidence="2 3">120-4 pot B 10/14</strain>
    </source>
</reference>
<feature type="non-terminal residue" evidence="2">
    <location>
        <position position="1"/>
    </location>
</feature>
<feature type="compositionally biased region" description="Polar residues" evidence="1">
    <location>
        <begin position="8"/>
        <end position="17"/>
    </location>
</feature>
<gene>
    <name evidence="2" type="ORF">GMARGA_LOCUS31275</name>
</gene>
<name>A0ABN7WJA8_GIGMA</name>
<comment type="caution">
    <text evidence="2">The sequence shown here is derived from an EMBL/GenBank/DDBJ whole genome shotgun (WGS) entry which is preliminary data.</text>
</comment>
<feature type="region of interest" description="Disordered" evidence="1">
    <location>
        <begin position="1"/>
        <end position="42"/>
    </location>
</feature>
<accession>A0ABN7WJA8</accession>
<sequence>VAPHETQAESNEVTINEESTHDKKAGETPIITGTCPGEEMTAEPSDLLRGELSDLYGTAETKKICS</sequence>
<protein>
    <submittedName>
        <fullName evidence="2">15322_t:CDS:1</fullName>
    </submittedName>
</protein>
<evidence type="ECO:0000313" key="2">
    <source>
        <dbReference type="EMBL" id="CAG8832891.1"/>
    </source>
</evidence>
<organism evidence="2 3">
    <name type="scientific">Gigaspora margarita</name>
    <dbReference type="NCBI Taxonomy" id="4874"/>
    <lineage>
        <taxon>Eukaryota</taxon>
        <taxon>Fungi</taxon>
        <taxon>Fungi incertae sedis</taxon>
        <taxon>Mucoromycota</taxon>
        <taxon>Glomeromycotina</taxon>
        <taxon>Glomeromycetes</taxon>
        <taxon>Diversisporales</taxon>
        <taxon>Gigasporaceae</taxon>
        <taxon>Gigaspora</taxon>
    </lineage>
</organism>
<evidence type="ECO:0000256" key="1">
    <source>
        <dbReference type="SAM" id="MobiDB-lite"/>
    </source>
</evidence>
<dbReference type="Proteomes" id="UP000789901">
    <property type="component" value="Unassembled WGS sequence"/>
</dbReference>